<organism evidence="2 3">
    <name type="scientific">Exophiala xenobiotica</name>
    <dbReference type="NCBI Taxonomy" id="348802"/>
    <lineage>
        <taxon>Eukaryota</taxon>
        <taxon>Fungi</taxon>
        <taxon>Dikarya</taxon>
        <taxon>Ascomycota</taxon>
        <taxon>Pezizomycotina</taxon>
        <taxon>Eurotiomycetes</taxon>
        <taxon>Chaetothyriomycetidae</taxon>
        <taxon>Chaetothyriales</taxon>
        <taxon>Herpotrichiellaceae</taxon>
        <taxon>Exophiala</taxon>
    </lineage>
</organism>
<dbReference type="AlphaFoldDB" id="A0A0D2EHY5"/>
<proteinExistence type="predicted"/>
<dbReference type="Proteomes" id="UP000054342">
    <property type="component" value="Unassembled WGS sequence"/>
</dbReference>
<evidence type="ECO:0000313" key="3">
    <source>
        <dbReference type="Proteomes" id="UP000054342"/>
    </source>
</evidence>
<dbReference type="GeneID" id="25328537"/>
<name>A0A0D2EHY5_9EURO</name>
<evidence type="ECO:0000313" key="2">
    <source>
        <dbReference type="EMBL" id="KIW54260.1"/>
    </source>
</evidence>
<evidence type="ECO:0000256" key="1">
    <source>
        <dbReference type="SAM" id="MobiDB-lite"/>
    </source>
</evidence>
<gene>
    <name evidence="2" type="ORF">PV05_06629</name>
</gene>
<protein>
    <submittedName>
        <fullName evidence="2">Uncharacterized protein</fullName>
    </submittedName>
</protein>
<accession>A0A0D2EHY5</accession>
<feature type="region of interest" description="Disordered" evidence="1">
    <location>
        <begin position="126"/>
        <end position="151"/>
    </location>
</feature>
<dbReference type="HOGENOM" id="CLU_1310143_0_0_1"/>
<feature type="compositionally biased region" description="Polar residues" evidence="1">
    <location>
        <begin position="136"/>
        <end position="151"/>
    </location>
</feature>
<sequence>MAKQGCDNDITLDSNSNLNVTLRFKHSIASPTHNASTHTAPSPQQPSGTGFATSGQYHSLDRVGLPQVVTWLAPETPASIMASFPAGCQHPPMPSPTPFLLSESAQRDYQYQLFLLEQAKKRQLAQREARRVAQSEAHQSPPASTVGQGGTSTAYEHQLGLLENQRQAQLAVTKECKPAQRDYQQEMLELIEQNKIRNMKRAALYHQQSG</sequence>
<dbReference type="EMBL" id="KN847320">
    <property type="protein sequence ID" value="KIW54260.1"/>
    <property type="molecule type" value="Genomic_DNA"/>
</dbReference>
<reference evidence="2 3" key="1">
    <citation type="submission" date="2015-01" db="EMBL/GenBank/DDBJ databases">
        <title>The Genome Sequence of Exophiala xenobiotica CBS118157.</title>
        <authorList>
            <consortium name="The Broad Institute Genomics Platform"/>
            <person name="Cuomo C."/>
            <person name="de Hoog S."/>
            <person name="Gorbushina A."/>
            <person name="Stielow B."/>
            <person name="Teixiera M."/>
            <person name="Abouelleil A."/>
            <person name="Chapman S.B."/>
            <person name="Priest M."/>
            <person name="Young S.K."/>
            <person name="Wortman J."/>
            <person name="Nusbaum C."/>
            <person name="Birren B."/>
        </authorList>
    </citation>
    <scope>NUCLEOTIDE SEQUENCE [LARGE SCALE GENOMIC DNA]</scope>
    <source>
        <strain evidence="2 3">CBS 118157</strain>
    </source>
</reference>
<dbReference type="RefSeq" id="XP_013314844.1">
    <property type="nucleotide sequence ID" value="XM_013459390.1"/>
</dbReference>
<keyword evidence="3" id="KW-1185">Reference proteome</keyword>
<feature type="region of interest" description="Disordered" evidence="1">
    <location>
        <begin position="31"/>
        <end position="55"/>
    </location>
</feature>